<name>A0ABW9TLI1_AGRVI</name>
<organism evidence="2 3">
    <name type="scientific">Agrobacterium vitis</name>
    <name type="common">Rhizobium vitis</name>
    <dbReference type="NCBI Taxonomy" id="373"/>
    <lineage>
        <taxon>Bacteria</taxon>
        <taxon>Pseudomonadati</taxon>
        <taxon>Pseudomonadota</taxon>
        <taxon>Alphaproteobacteria</taxon>
        <taxon>Hyphomicrobiales</taxon>
        <taxon>Rhizobiaceae</taxon>
        <taxon>Rhizobium/Agrobacterium group</taxon>
        <taxon>Agrobacterium</taxon>
    </lineage>
</organism>
<gene>
    <name evidence="2" type="ORF">BBL17_024200</name>
</gene>
<protein>
    <submittedName>
        <fullName evidence="2">Uncharacterized protein</fullName>
    </submittedName>
</protein>
<evidence type="ECO:0000313" key="3">
    <source>
        <dbReference type="Proteomes" id="UP000179454"/>
    </source>
</evidence>
<reference evidence="2" key="1">
    <citation type="submission" date="2019-11" db="EMBL/GenBank/DDBJ databases">
        <title>Whole-genome sequencing of Allorhizobium vitis.</title>
        <authorList>
            <person name="Gan H.M."/>
            <person name="Savka M.A."/>
        </authorList>
    </citation>
    <scope>NUCLEOTIDE SEQUENCE [LARGE SCALE GENOMIC DNA]</scope>
    <source>
        <strain evidence="2">T1/7</strain>
    </source>
</reference>
<keyword evidence="3" id="KW-1185">Reference proteome</keyword>
<dbReference type="EMBL" id="MBFE02000024">
    <property type="protein sequence ID" value="MUO44890.1"/>
    <property type="molecule type" value="Genomic_DNA"/>
</dbReference>
<feature type="region of interest" description="Disordered" evidence="1">
    <location>
        <begin position="1"/>
        <end position="30"/>
    </location>
</feature>
<feature type="compositionally biased region" description="Basic and acidic residues" evidence="1">
    <location>
        <begin position="21"/>
        <end position="30"/>
    </location>
</feature>
<evidence type="ECO:0000256" key="1">
    <source>
        <dbReference type="SAM" id="MobiDB-lite"/>
    </source>
</evidence>
<comment type="caution">
    <text evidence="2">The sequence shown here is derived from an EMBL/GenBank/DDBJ whole genome shotgun (WGS) entry which is preliminary data.</text>
</comment>
<proteinExistence type="predicted"/>
<sequence length="45" mass="4638">MGGDAGENPDPEPVEADGDQADGKSQEERVIQQMIGSVLAGRADP</sequence>
<evidence type="ECO:0000313" key="2">
    <source>
        <dbReference type="EMBL" id="MUO44890.1"/>
    </source>
</evidence>
<dbReference type="Proteomes" id="UP000179454">
    <property type="component" value="Unassembled WGS sequence"/>
</dbReference>
<feature type="compositionally biased region" description="Acidic residues" evidence="1">
    <location>
        <begin position="7"/>
        <end position="20"/>
    </location>
</feature>
<accession>A0ABW9TLI1</accession>